<feature type="region of interest" description="Disordered" evidence="1">
    <location>
        <begin position="76"/>
        <end position="102"/>
    </location>
</feature>
<dbReference type="Proteomes" id="UP000299102">
    <property type="component" value="Unassembled WGS sequence"/>
</dbReference>
<dbReference type="EMBL" id="BGZK01000279">
    <property type="protein sequence ID" value="GBP33804.1"/>
    <property type="molecule type" value="Genomic_DNA"/>
</dbReference>
<dbReference type="AlphaFoldDB" id="A0A4C1V6Y3"/>
<evidence type="ECO:0000313" key="3">
    <source>
        <dbReference type="Proteomes" id="UP000299102"/>
    </source>
</evidence>
<gene>
    <name evidence="2" type="ORF">EVAR_25405_1</name>
</gene>
<evidence type="ECO:0000313" key="2">
    <source>
        <dbReference type="EMBL" id="GBP33804.1"/>
    </source>
</evidence>
<sequence>MVCDPAHRLHREVLRKQVFFDLFYWEFFRSILGVSSLQYATKAWLEVLLPVWHRGESAWRSREAFGFLTKQEDETQALRECPPVAKRSRSAPRRTPQRDDRTARGPVVWLTCETKSDLGETRGTEIATTQGRKRKNLARTRRLAHATIGATLQTEDSDAALASAVENNRAPSGTLLDYIKSVKGEVSVVIQSSIAAPLGCASVVSDPCGRSSDIRQQLSRRHDGSPDIFVRFFHSGFQSRAQEQYQHTGEHAPLRTRTLRQLEGGGLLA</sequence>
<comment type="caution">
    <text evidence="2">The sequence shown here is derived from an EMBL/GenBank/DDBJ whole genome shotgun (WGS) entry which is preliminary data.</text>
</comment>
<accession>A0A4C1V6Y3</accession>
<proteinExistence type="predicted"/>
<protein>
    <submittedName>
        <fullName evidence="2">Uncharacterized protein</fullName>
    </submittedName>
</protein>
<organism evidence="2 3">
    <name type="scientific">Eumeta variegata</name>
    <name type="common">Bagworm moth</name>
    <name type="synonym">Eumeta japonica</name>
    <dbReference type="NCBI Taxonomy" id="151549"/>
    <lineage>
        <taxon>Eukaryota</taxon>
        <taxon>Metazoa</taxon>
        <taxon>Ecdysozoa</taxon>
        <taxon>Arthropoda</taxon>
        <taxon>Hexapoda</taxon>
        <taxon>Insecta</taxon>
        <taxon>Pterygota</taxon>
        <taxon>Neoptera</taxon>
        <taxon>Endopterygota</taxon>
        <taxon>Lepidoptera</taxon>
        <taxon>Glossata</taxon>
        <taxon>Ditrysia</taxon>
        <taxon>Tineoidea</taxon>
        <taxon>Psychidae</taxon>
        <taxon>Oiketicinae</taxon>
        <taxon>Eumeta</taxon>
    </lineage>
</organism>
<name>A0A4C1V6Y3_EUMVA</name>
<evidence type="ECO:0000256" key="1">
    <source>
        <dbReference type="SAM" id="MobiDB-lite"/>
    </source>
</evidence>
<keyword evidence="3" id="KW-1185">Reference proteome</keyword>
<reference evidence="2 3" key="1">
    <citation type="journal article" date="2019" name="Commun. Biol.">
        <title>The bagworm genome reveals a unique fibroin gene that provides high tensile strength.</title>
        <authorList>
            <person name="Kono N."/>
            <person name="Nakamura H."/>
            <person name="Ohtoshi R."/>
            <person name="Tomita M."/>
            <person name="Numata K."/>
            <person name="Arakawa K."/>
        </authorList>
    </citation>
    <scope>NUCLEOTIDE SEQUENCE [LARGE SCALE GENOMIC DNA]</scope>
</reference>